<organism evidence="3">
    <name type="scientific">Schlesneria paludicola</name>
    <dbReference type="NCBI Taxonomy" id="360056"/>
    <lineage>
        <taxon>Bacteria</taxon>
        <taxon>Pseudomonadati</taxon>
        <taxon>Planctomycetota</taxon>
        <taxon>Planctomycetia</taxon>
        <taxon>Planctomycetales</taxon>
        <taxon>Planctomycetaceae</taxon>
        <taxon>Schlesneria</taxon>
    </lineage>
</organism>
<keyword evidence="1" id="KW-0472">Membrane</keyword>
<proteinExistence type="predicted"/>
<accession>A0A7C2JZD9</accession>
<sequence length="356" mass="39272">MRQLRGVEAEYNSPLEKVRGGGVSCGSSEAWPMNRTGISRVEVVVALLVVALILALVTPAVLSAREAARFAACQDNLRRLGEAMQSFQQTHGVFPPGRKIHYAHQTIFLTLLPYLGMQSLYDQLDQTWDMTDPKFHALQKEPVAVLQCPSDWASRPSSKSSTKTSYAGNMGTGVQRYGYNGMFRPLGPDEPVSTYRSGPIGPDDVMDGLSTTTALAEWLCGTVETHGSDRLRTVWQTPNYRIEPAQLEEFARECLSIPANPARFGWRRNGDLGVTWLLNSPMDSMYNHILAPGNPSCTNGTKVQEGAYTANSPHAPGVNVLFADGHVECIARDIDQQAWRAIGSRVECDLIFRLDW</sequence>
<reference evidence="3" key="1">
    <citation type="journal article" date="2020" name="mSystems">
        <title>Genome- and Community-Level Interaction Insights into Carbon Utilization and Element Cycling Functions of Hydrothermarchaeota in Hydrothermal Sediment.</title>
        <authorList>
            <person name="Zhou Z."/>
            <person name="Liu Y."/>
            <person name="Xu W."/>
            <person name="Pan J."/>
            <person name="Luo Z.H."/>
            <person name="Li M."/>
        </authorList>
    </citation>
    <scope>NUCLEOTIDE SEQUENCE [LARGE SCALE GENOMIC DNA]</scope>
    <source>
        <strain evidence="3">SpSt-339</strain>
    </source>
</reference>
<dbReference type="SUPFAM" id="SSF54523">
    <property type="entry name" value="Pili subunits"/>
    <property type="match status" value="1"/>
</dbReference>
<dbReference type="InterPro" id="IPR011453">
    <property type="entry name" value="DUF1559"/>
</dbReference>
<name>A0A7C2JZD9_9PLAN</name>
<evidence type="ECO:0000256" key="1">
    <source>
        <dbReference type="SAM" id="Phobius"/>
    </source>
</evidence>
<dbReference type="AlphaFoldDB" id="A0A7C2JZD9"/>
<dbReference type="PANTHER" id="PTHR30093">
    <property type="entry name" value="GENERAL SECRETION PATHWAY PROTEIN G"/>
    <property type="match status" value="1"/>
</dbReference>
<feature type="domain" description="DUF1559" evidence="2">
    <location>
        <begin position="63"/>
        <end position="337"/>
    </location>
</feature>
<dbReference type="Pfam" id="PF07596">
    <property type="entry name" value="SBP_bac_10"/>
    <property type="match status" value="1"/>
</dbReference>
<protein>
    <submittedName>
        <fullName evidence="3">DUF1559 domain-containing protein</fullName>
    </submittedName>
</protein>
<comment type="caution">
    <text evidence="3">The sequence shown here is derived from an EMBL/GenBank/DDBJ whole genome shotgun (WGS) entry which is preliminary data.</text>
</comment>
<evidence type="ECO:0000313" key="3">
    <source>
        <dbReference type="EMBL" id="HEN15039.1"/>
    </source>
</evidence>
<dbReference type="InterPro" id="IPR045584">
    <property type="entry name" value="Pilin-like"/>
</dbReference>
<keyword evidence="1" id="KW-0812">Transmembrane</keyword>
<evidence type="ECO:0000259" key="2">
    <source>
        <dbReference type="Pfam" id="PF07596"/>
    </source>
</evidence>
<dbReference type="NCBIfam" id="TIGR04294">
    <property type="entry name" value="pre_pil_HX9DG"/>
    <property type="match status" value="1"/>
</dbReference>
<gene>
    <name evidence="3" type="ORF">ENQ76_06170</name>
</gene>
<dbReference type="EMBL" id="DSOK01000178">
    <property type="protein sequence ID" value="HEN15039.1"/>
    <property type="molecule type" value="Genomic_DNA"/>
</dbReference>
<keyword evidence="1" id="KW-1133">Transmembrane helix</keyword>
<dbReference type="InterPro" id="IPR027558">
    <property type="entry name" value="Pre_pil_HX9DG_C"/>
</dbReference>
<dbReference type="PANTHER" id="PTHR30093:SF2">
    <property type="entry name" value="TYPE II SECRETION SYSTEM PROTEIN H"/>
    <property type="match status" value="1"/>
</dbReference>
<feature type="transmembrane region" description="Helical" evidence="1">
    <location>
        <begin position="43"/>
        <end position="62"/>
    </location>
</feature>